<proteinExistence type="predicted"/>
<sequence>MPCGYRGPETAETLAAPQQAMRVCQTGASGRISGAALRPLFSQRPALRAARALSTLTSTVKIGERRLAKLKC</sequence>
<name>A0A2P5XHU6_GOSBA</name>
<dbReference type="EMBL" id="KZ664837">
    <property type="protein sequence ID" value="PPS02915.1"/>
    <property type="molecule type" value="Genomic_DNA"/>
</dbReference>
<dbReference type="AlphaFoldDB" id="A0A2P5XHU6"/>
<evidence type="ECO:0000313" key="2">
    <source>
        <dbReference type="Proteomes" id="UP000239757"/>
    </source>
</evidence>
<organism evidence="1 2">
    <name type="scientific">Gossypium barbadense</name>
    <name type="common">Sea Island cotton</name>
    <name type="synonym">Hibiscus barbadensis</name>
    <dbReference type="NCBI Taxonomy" id="3634"/>
    <lineage>
        <taxon>Eukaryota</taxon>
        <taxon>Viridiplantae</taxon>
        <taxon>Streptophyta</taxon>
        <taxon>Embryophyta</taxon>
        <taxon>Tracheophyta</taxon>
        <taxon>Spermatophyta</taxon>
        <taxon>Magnoliopsida</taxon>
        <taxon>eudicotyledons</taxon>
        <taxon>Gunneridae</taxon>
        <taxon>Pentapetalae</taxon>
        <taxon>rosids</taxon>
        <taxon>malvids</taxon>
        <taxon>Malvales</taxon>
        <taxon>Malvaceae</taxon>
        <taxon>Malvoideae</taxon>
        <taxon>Gossypium</taxon>
    </lineage>
</organism>
<evidence type="ECO:0000313" key="1">
    <source>
        <dbReference type="EMBL" id="PPS02915.1"/>
    </source>
</evidence>
<protein>
    <submittedName>
        <fullName evidence="1">Uncharacterized protein</fullName>
    </submittedName>
</protein>
<reference evidence="1 2" key="1">
    <citation type="submission" date="2015-01" db="EMBL/GenBank/DDBJ databases">
        <title>Genome of allotetraploid Gossypium barbadense reveals genomic plasticity and fiber elongation in cotton evolution.</title>
        <authorList>
            <person name="Chen X."/>
            <person name="Liu X."/>
            <person name="Zhao B."/>
            <person name="Zheng H."/>
            <person name="Hu Y."/>
            <person name="Lu G."/>
            <person name="Yang C."/>
            <person name="Chen J."/>
            <person name="Shan C."/>
            <person name="Zhang L."/>
            <person name="Zhou Y."/>
            <person name="Wang L."/>
            <person name="Guo W."/>
            <person name="Bai Y."/>
            <person name="Ruan J."/>
            <person name="Shangguan X."/>
            <person name="Mao Y."/>
            <person name="Jiang J."/>
            <person name="Zhu Y."/>
            <person name="Lei J."/>
            <person name="Kang H."/>
            <person name="Chen S."/>
            <person name="He X."/>
            <person name="Wang R."/>
            <person name="Wang Y."/>
            <person name="Chen J."/>
            <person name="Wang L."/>
            <person name="Yu S."/>
            <person name="Wang B."/>
            <person name="Wei J."/>
            <person name="Song S."/>
            <person name="Lu X."/>
            <person name="Gao Z."/>
            <person name="Gu W."/>
            <person name="Deng X."/>
            <person name="Ma D."/>
            <person name="Wang S."/>
            <person name="Liang W."/>
            <person name="Fang L."/>
            <person name="Cai C."/>
            <person name="Zhu X."/>
            <person name="Zhou B."/>
            <person name="Zhang Y."/>
            <person name="Chen Z."/>
            <person name="Xu S."/>
            <person name="Zhu R."/>
            <person name="Wang S."/>
            <person name="Zhang T."/>
            <person name="Zhao G."/>
        </authorList>
    </citation>
    <scope>NUCLEOTIDE SEQUENCE [LARGE SCALE GENOMIC DNA]</scope>
    <source>
        <strain evidence="2">cv. Xinhai21</strain>
        <tissue evidence="1">Leaf</tissue>
    </source>
</reference>
<accession>A0A2P5XHU6</accession>
<dbReference type="Proteomes" id="UP000239757">
    <property type="component" value="Unassembled WGS sequence"/>
</dbReference>
<gene>
    <name evidence="1" type="ORF">GOBAR_AA17748</name>
</gene>